<feature type="compositionally biased region" description="Basic and acidic residues" evidence="1">
    <location>
        <begin position="609"/>
        <end position="633"/>
    </location>
</feature>
<feature type="region of interest" description="Disordered" evidence="1">
    <location>
        <begin position="671"/>
        <end position="706"/>
    </location>
</feature>
<feature type="region of interest" description="Disordered" evidence="1">
    <location>
        <begin position="29"/>
        <end position="285"/>
    </location>
</feature>
<feature type="compositionally biased region" description="Polar residues" evidence="1">
    <location>
        <begin position="545"/>
        <end position="555"/>
    </location>
</feature>
<organism evidence="2 3">
    <name type="scientific">Apostasia shenzhenica</name>
    <dbReference type="NCBI Taxonomy" id="1088818"/>
    <lineage>
        <taxon>Eukaryota</taxon>
        <taxon>Viridiplantae</taxon>
        <taxon>Streptophyta</taxon>
        <taxon>Embryophyta</taxon>
        <taxon>Tracheophyta</taxon>
        <taxon>Spermatophyta</taxon>
        <taxon>Magnoliopsida</taxon>
        <taxon>Liliopsida</taxon>
        <taxon>Asparagales</taxon>
        <taxon>Orchidaceae</taxon>
        <taxon>Apostasioideae</taxon>
        <taxon>Apostasia</taxon>
    </lineage>
</organism>
<feature type="compositionally biased region" description="Basic and acidic residues" evidence="1">
    <location>
        <begin position="180"/>
        <end position="226"/>
    </location>
</feature>
<feature type="compositionally biased region" description="Polar residues" evidence="1">
    <location>
        <begin position="44"/>
        <end position="55"/>
    </location>
</feature>
<dbReference type="OrthoDB" id="784623at2759"/>
<evidence type="ECO:0000313" key="3">
    <source>
        <dbReference type="Proteomes" id="UP000236161"/>
    </source>
</evidence>
<dbReference type="AlphaFoldDB" id="A0A2I0A7K0"/>
<feature type="compositionally biased region" description="Basic and acidic residues" evidence="1">
    <location>
        <begin position="95"/>
        <end position="112"/>
    </location>
</feature>
<name>A0A2I0A7K0_9ASPA</name>
<feature type="region of interest" description="Disordered" evidence="1">
    <location>
        <begin position="493"/>
        <end position="635"/>
    </location>
</feature>
<feature type="compositionally biased region" description="Basic and acidic residues" evidence="1">
    <location>
        <begin position="261"/>
        <end position="275"/>
    </location>
</feature>
<feature type="compositionally biased region" description="Basic and acidic residues" evidence="1">
    <location>
        <begin position="345"/>
        <end position="356"/>
    </location>
</feature>
<feature type="compositionally biased region" description="Basic and acidic residues" evidence="1">
    <location>
        <begin position="563"/>
        <end position="601"/>
    </location>
</feature>
<protein>
    <submittedName>
        <fullName evidence="2">Uncharacterized protein</fullName>
    </submittedName>
</protein>
<gene>
    <name evidence="2" type="ORF">AXF42_Ash002885</name>
</gene>
<dbReference type="EMBL" id="KZ452013">
    <property type="protein sequence ID" value="PKA51518.1"/>
    <property type="molecule type" value="Genomic_DNA"/>
</dbReference>
<feature type="region of interest" description="Disordered" evidence="1">
    <location>
        <begin position="433"/>
        <end position="452"/>
    </location>
</feature>
<dbReference type="Proteomes" id="UP000236161">
    <property type="component" value="Unassembled WGS sequence"/>
</dbReference>
<feature type="compositionally biased region" description="Low complexity" evidence="1">
    <location>
        <begin position="674"/>
        <end position="683"/>
    </location>
</feature>
<feature type="compositionally biased region" description="Basic and acidic residues" evidence="1">
    <location>
        <begin position="31"/>
        <end position="43"/>
    </location>
</feature>
<feature type="compositionally biased region" description="Basic and acidic residues" evidence="1">
    <location>
        <begin position="378"/>
        <end position="410"/>
    </location>
</feature>
<proteinExistence type="predicted"/>
<reference evidence="2 3" key="1">
    <citation type="journal article" date="2017" name="Nature">
        <title>The Apostasia genome and the evolution of orchids.</title>
        <authorList>
            <person name="Zhang G.Q."/>
            <person name="Liu K.W."/>
            <person name="Li Z."/>
            <person name="Lohaus R."/>
            <person name="Hsiao Y.Y."/>
            <person name="Niu S.C."/>
            <person name="Wang J.Y."/>
            <person name="Lin Y.C."/>
            <person name="Xu Q."/>
            <person name="Chen L.J."/>
            <person name="Yoshida K."/>
            <person name="Fujiwara S."/>
            <person name="Wang Z.W."/>
            <person name="Zhang Y.Q."/>
            <person name="Mitsuda N."/>
            <person name="Wang M."/>
            <person name="Liu G.H."/>
            <person name="Pecoraro L."/>
            <person name="Huang H.X."/>
            <person name="Xiao X.J."/>
            <person name="Lin M."/>
            <person name="Wu X.Y."/>
            <person name="Wu W.L."/>
            <person name="Chen Y.Y."/>
            <person name="Chang S.B."/>
            <person name="Sakamoto S."/>
            <person name="Ohme-Takagi M."/>
            <person name="Yagi M."/>
            <person name="Zeng S.J."/>
            <person name="Shen C.Y."/>
            <person name="Yeh C.M."/>
            <person name="Luo Y.B."/>
            <person name="Tsai W.C."/>
            <person name="Van de Peer Y."/>
            <person name="Liu Z.J."/>
        </authorList>
    </citation>
    <scope>NUCLEOTIDE SEQUENCE [LARGE SCALE GENOMIC DNA]</scope>
    <source>
        <strain evidence="3">cv. Shenzhen</strain>
        <tissue evidence="2">Stem</tissue>
    </source>
</reference>
<sequence>MVSNGMIYLQGTNAGDSTKFGGEEIIFQPKETLRKDQEDDIKVESSSITAPNLSFSDEKSQSKIVDKAKKEDGHDKETKILIPESGSAEPAASKEISKDEKAEVESPAKENPESSSNDINESVKSENSKNPTKEPLPAEIPNVVTSDASEEPGKIDVDINASTSIEVPVKDLEVESGSPEEQKQEVSKVGRVDENPAKEILKSLPDELSDSIKLEDSEGTTKKPEPAKISSEAGETEVNPNASASIEVPVKDLEVESGSPEEQKKEISHVSEKANTDSNDPSSIELPVKDLEAASGIPEEQKEEISAEVVTPVSEAPEKIVTELNAPTSTEVPLKDIGIESGSPEEQKQEKKEEVKQPSLNLDEVSLGTEDVVSPSSNEEKASGYAEEVEKKDSNLDEERTELPFETKRDLEAQTKVAQIPFDEGKVIEEVAPKNDDVSFKDGVKDSDHGTSDLKVTEISSEGDKLAEKVDTAIEDGKRGLVKKPADLSVTMVSSEEIKAPKAAEITKNVENDAAASEGGKESARDERKSEILKEEEADPVEVTNELSPKGSSEQVTEEENTESSKCEKDAIKGEEASEKIEEKKDETSKAVNVDEKKEEEAIQTVQTAEDKTEKVELGAEKEETGKVKDRDVSVTSEAGDVKIVKEVTKRDSNNIFAKFKRSIVKAKKAILGKSPSPKPVSSEVKDGQQRTERRGASRLEKKRKPTIANSALVACEDASHQDLLLGSRTNAVADGRLLERL</sequence>
<keyword evidence="3" id="KW-1185">Reference proteome</keyword>
<feature type="compositionally biased region" description="Basic and acidic residues" evidence="1">
    <location>
        <begin position="56"/>
        <end position="79"/>
    </location>
</feature>
<feature type="region of interest" description="Disordered" evidence="1">
    <location>
        <begin position="322"/>
        <end position="410"/>
    </location>
</feature>
<evidence type="ECO:0000256" key="1">
    <source>
        <dbReference type="SAM" id="MobiDB-lite"/>
    </source>
</evidence>
<accession>A0A2I0A7K0</accession>
<feature type="compositionally biased region" description="Basic and acidic residues" evidence="1">
    <location>
        <begin position="684"/>
        <end position="700"/>
    </location>
</feature>
<feature type="compositionally biased region" description="Basic and acidic residues" evidence="1">
    <location>
        <begin position="519"/>
        <end position="535"/>
    </location>
</feature>
<evidence type="ECO:0000313" key="2">
    <source>
        <dbReference type="EMBL" id="PKA51518.1"/>
    </source>
</evidence>